<dbReference type="Proteomes" id="UP000299102">
    <property type="component" value="Unassembled WGS sequence"/>
</dbReference>
<dbReference type="AlphaFoldDB" id="A0A4C1SPE7"/>
<reference evidence="1 2" key="1">
    <citation type="journal article" date="2019" name="Commun. Biol.">
        <title>The bagworm genome reveals a unique fibroin gene that provides high tensile strength.</title>
        <authorList>
            <person name="Kono N."/>
            <person name="Nakamura H."/>
            <person name="Ohtoshi R."/>
            <person name="Tomita M."/>
            <person name="Numata K."/>
            <person name="Arakawa K."/>
        </authorList>
    </citation>
    <scope>NUCLEOTIDE SEQUENCE [LARGE SCALE GENOMIC DNA]</scope>
</reference>
<protein>
    <submittedName>
        <fullName evidence="1">Uncharacterized protein</fullName>
    </submittedName>
</protein>
<comment type="caution">
    <text evidence="1">The sequence shown here is derived from an EMBL/GenBank/DDBJ whole genome shotgun (WGS) entry which is preliminary data.</text>
</comment>
<evidence type="ECO:0000313" key="1">
    <source>
        <dbReference type="EMBL" id="GBP03992.1"/>
    </source>
</evidence>
<organism evidence="1 2">
    <name type="scientific">Eumeta variegata</name>
    <name type="common">Bagworm moth</name>
    <name type="synonym">Eumeta japonica</name>
    <dbReference type="NCBI Taxonomy" id="151549"/>
    <lineage>
        <taxon>Eukaryota</taxon>
        <taxon>Metazoa</taxon>
        <taxon>Ecdysozoa</taxon>
        <taxon>Arthropoda</taxon>
        <taxon>Hexapoda</taxon>
        <taxon>Insecta</taxon>
        <taxon>Pterygota</taxon>
        <taxon>Neoptera</taxon>
        <taxon>Endopterygota</taxon>
        <taxon>Lepidoptera</taxon>
        <taxon>Glossata</taxon>
        <taxon>Ditrysia</taxon>
        <taxon>Tineoidea</taxon>
        <taxon>Psychidae</taxon>
        <taxon>Oiketicinae</taxon>
        <taxon>Eumeta</taxon>
    </lineage>
</organism>
<keyword evidence="2" id="KW-1185">Reference proteome</keyword>
<name>A0A4C1SPE7_EUMVA</name>
<evidence type="ECO:0000313" key="2">
    <source>
        <dbReference type="Proteomes" id="UP000299102"/>
    </source>
</evidence>
<accession>A0A4C1SPE7</accession>
<sequence length="70" mass="7899">MSMGRHDLGLGIYMTKSSNSHLISLSRKRSRSHTHMTAHSGVSLRCLKPFLSVSWCVMMKANEAPHRQMS</sequence>
<dbReference type="EMBL" id="BGZK01000012">
    <property type="protein sequence ID" value="GBP03992.1"/>
    <property type="molecule type" value="Genomic_DNA"/>
</dbReference>
<proteinExistence type="predicted"/>
<gene>
    <name evidence="1" type="ORF">EVAR_74769_1</name>
</gene>